<dbReference type="Proteomes" id="UP001331761">
    <property type="component" value="Unassembled WGS sequence"/>
</dbReference>
<keyword evidence="7" id="KW-1185">Reference proteome</keyword>
<keyword evidence="2" id="KW-0812">Transmembrane</keyword>
<dbReference type="GO" id="GO:0007165">
    <property type="term" value="P:signal transduction"/>
    <property type="evidence" value="ECO:0007669"/>
    <property type="project" value="TreeGrafter"/>
</dbReference>
<evidence type="ECO:0000313" key="6">
    <source>
        <dbReference type="EMBL" id="KAK5976017.1"/>
    </source>
</evidence>
<comment type="subcellular location">
    <subcellularLocation>
        <location evidence="1">Membrane</location>
    </subcellularLocation>
</comment>
<feature type="domain" description="Receptor ligand binding region" evidence="5">
    <location>
        <begin position="174"/>
        <end position="279"/>
    </location>
</feature>
<gene>
    <name evidence="6" type="ORF">GCK32_002831</name>
</gene>
<name>A0AAN8FKR5_TRICO</name>
<evidence type="ECO:0000256" key="4">
    <source>
        <dbReference type="ARBA" id="ARBA00023136"/>
    </source>
</evidence>
<dbReference type="PANTHER" id="PTHR44755">
    <property type="entry name" value="NATRIURETIC PEPTIDE RECEPTOR 3-RELATED"/>
    <property type="match status" value="1"/>
</dbReference>
<dbReference type="EMBL" id="WIXE01012326">
    <property type="protein sequence ID" value="KAK5976017.1"/>
    <property type="molecule type" value="Genomic_DNA"/>
</dbReference>
<keyword evidence="6" id="KW-0675">Receptor</keyword>
<sequence>MSVTLESPNTVVLELNKSKNLLKLDMRKGFLVDPVLLLLLFQRTRCQVSDSREASQPSVGALLDANQTNDNEILISYLAAVSRLDEQPEEFMKAISIARSRASDSSSSSSPFHDERFKQIYTMFNCFSTDFDGSMISGALQVAVNEINANPNLLPNHRLTYIFDNTCGKERQKMNCRTEATMAAAQNLPIISYKCKDQTVSDKEKYNTFARTVPAETDIVKAFIALCREHNWKKFTIIYEEHPAHEELYQALRQAIDVENAHMDLEDVRYSVQNVSKVIRFSEVQSEKLIDSVVEQTKDITR</sequence>
<dbReference type="GO" id="GO:0038023">
    <property type="term" value="F:signaling receptor activity"/>
    <property type="evidence" value="ECO:0007669"/>
    <property type="project" value="TreeGrafter"/>
</dbReference>
<dbReference type="InterPro" id="IPR001828">
    <property type="entry name" value="ANF_lig-bd_rcpt"/>
</dbReference>
<evidence type="ECO:0000259" key="5">
    <source>
        <dbReference type="Pfam" id="PF01094"/>
    </source>
</evidence>
<evidence type="ECO:0000256" key="2">
    <source>
        <dbReference type="ARBA" id="ARBA00022692"/>
    </source>
</evidence>
<reference evidence="6 7" key="1">
    <citation type="submission" date="2019-10" db="EMBL/GenBank/DDBJ databases">
        <title>Assembly and Annotation for the nematode Trichostrongylus colubriformis.</title>
        <authorList>
            <person name="Martin J."/>
        </authorList>
    </citation>
    <scope>NUCLEOTIDE SEQUENCE [LARGE SCALE GENOMIC DNA]</scope>
    <source>
        <strain evidence="6">G859</strain>
        <tissue evidence="6">Whole worm</tissue>
    </source>
</reference>
<dbReference type="GO" id="GO:0017046">
    <property type="term" value="F:peptide hormone binding"/>
    <property type="evidence" value="ECO:0007669"/>
    <property type="project" value="TreeGrafter"/>
</dbReference>
<organism evidence="6 7">
    <name type="scientific">Trichostrongylus colubriformis</name>
    <name type="common">Black scour worm</name>
    <dbReference type="NCBI Taxonomy" id="6319"/>
    <lineage>
        <taxon>Eukaryota</taxon>
        <taxon>Metazoa</taxon>
        <taxon>Ecdysozoa</taxon>
        <taxon>Nematoda</taxon>
        <taxon>Chromadorea</taxon>
        <taxon>Rhabditida</taxon>
        <taxon>Rhabditina</taxon>
        <taxon>Rhabditomorpha</taxon>
        <taxon>Strongyloidea</taxon>
        <taxon>Trichostrongylidae</taxon>
        <taxon>Trichostrongylus</taxon>
    </lineage>
</organism>
<protein>
    <submittedName>
        <fullName evidence="6">Ligand-binding protein receptor family</fullName>
    </submittedName>
</protein>
<evidence type="ECO:0000313" key="7">
    <source>
        <dbReference type="Proteomes" id="UP001331761"/>
    </source>
</evidence>
<dbReference type="PANTHER" id="PTHR44755:SF8">
    <property type="entry name" value="RECEPTOR LIGAND BINDING REGION DOMAIN-CONTAINING PROTEIN"/>
    <property type="match status" value="1"/>
</dbReference>
<proteinExistence type="predicted"/>
<evidence type="ECO:0000256" key="1">
    <source>
        <dbReference type="ARBA" id="ARBA00004370"/>
    </source>
</evidence>
<dbReference type="SUPFAM" id="SSF53822">
    <property type="entry name" value="Periplasmic binding protein-like I"/>
    <property type="match status" value="1"/>
</dbReference>
<dbReference type="Gene3D" id="3.40.50.2300">
    <property type="match status" value="3"/>
</dbReference>
<comment type="caution">
    <text evidence="6">The sequence shown here is derived from an EMBL/GenBank/DDBJ whole genome shotgun (WGS) entry which is preliminary data.</text>
</comment>
<dbReference type="InterPro" id="IPR028082">
    <property type="entry name" value="Peripla_BP_I"/>
</dbReference>
<keyword evidence="4" id="KW-0472">Membrane</keyword>
<evidence type="ECO:0000256" key="3">
    <source>
        <dbReference type="ARBA" id="ARBA00022989"/>
    </source>
</evidence>
<dbReference type="GO" id="GO:0016020">
    <property type="term" value="C:membrane"/>
    <property type="evidence" value="ECO:0007669"/>
    <property type="project" value="UniProtKB-SubCell"/>
</dbReference>
<keyword evidence="3" id="KW-1133">Transmembrane helix</keyword>
<dbReference type="Pfam" id="PF01094">
    <property type="entry name" value="ANF_receptor"/>
    <property type="match status" value="1"/>
</dbReference>
<accession>A0AAN8FKR5</accession>
<feature type="non-terminal residue" evidence="6">
    <location>
        <position position="302"/>
    </location>
</feature>
<dbReference type="AlphaFoldDB" id="A0AAN8FKR5"/>
<dbReference type="InterPro" id="IPR052612">
    <property type="entry name" value="ANP_Clearance_Receptor"/>
</dbReference>